<evidence type="ECO:0000313" key="6">
    <source>
        <dbReference type="EMBL" id="EJC83226.1"/>
    </source>
</evidence>
<evidence type="ECO:0000256" key="4">
    <source>
        <dbReference type="PROSITE-ProRule" id="PRU00169"/>
    </source>
</evidence>
<dbReference type="OrthoDB" id="9784719at2"/>
<evidence type="ECO:0000256" key="3">
    <source>
        <dbReference type="ARBA" id="ARBA00023163"/>
    </source>
</evidence>
<accession>J0WBU2</accession>
<dbReference type="Pfam" id="PF11154">
    <property type="entry name" value="DUF2934"/>
    <property type="match status" value="1"/>
</dbReference>
<dbReference type="GO" id="GO:0000160">
    <property type="term" value="P:phosphorelay signal transduction system"/>
    <property type="evidence" value="ECO:0007669"/>
    <property type="project" value="InterPro"/>
</dbReference>
<dbReference type="PROSITE" id="PS50110">
    <property type="entry name" value="RESPONSE_REGULATORY"/>
    <property type="match status" value="1"/>
</dbReference>
<evidence type="ECO:0000256" key="1">
    <source>
        <dbReference type="ARBA" id="ARBA00022553"/>
    </source>
</evidence>
<dbReference type="GO" id="GO:0003677">
    <property type="term" value="F:DNA binding"/>
    <property type="evidence" value="ECO:0007669"/>
    <property type="project" value="UniProtKB-KW"/>
</dbReference>
<dbReference type="AlphaFoldDB" id="J0WBU2"/>
<dbReference type="SMART" id="SM00448">
    <property type="entry name" value="REC"/>
    <property type="match status" value="1"/>
</dbReference>
<dbReference type="InterPro" id="IPR021327">
    <property type="entry name" value="DUF2934"/>
</dbReference>
<dbReference type="InterPro" id="IPR011006">
    <property type="entry name" value="CheY-like_superfamily"/>
</dbReference>
<dbReference type="EMBL" id="JH719393">
    <property type="protein sequence ID" value="EJC85181.1"/>
    <property type="molecule type" value="Genomic_DNA"/>
</dbReference>
<sequence length="191" mass="21042">MTGNADEWIATRAYALWELAGCPFGADEMHWQQAVLERRLLEETKASSDGQEVINRTRADPLQAQRGSNVLVVEDEPILRYDTVDFLERAGHQVLEAANADEAMVFLRRNDIDALFTDIDMPGSMDGLGLVKKVRADWPSTKVIVTSGLIALSHDDLETGVAFISKPASRLELLRLIGTRLDNLPSGPAVV</sequence>
<dbReference type="Pfam" id="PF00072">
    <property type="entry name" value="Response_reg"/>
    <property type="match status" value="1"/>
</dbReference>
<dbReference type="SUPFAM" id="SSF52172">
    <property type="entry name" value="CheY-like"/>
    <property type="match status" value="1"/>
</dbReference>
<evidence type="ECO:0000259" key="5">
    <source>
        <dbReference type="PROSITE" id="PS50110"/>
    </source>
</evidence>
<gene>
    <name evidence="6" type="ORF">Rleg4DRAFT_4967</name>
    <name evidence="7" type="ORF">Rleg4DRAFT_7055</name>
</gene>
<feature type="modified residue" description="4-aspartylphosphate" evidence="4">
    <location>
        <position position="118"/>
    </location>
</feature>
<name>J0WBU2_RHILT</name>
<dbReference type="PANTHER" id="PTHR44591:SF3">
    <property type="entry name" value="RESPONSE REGULATORY DOMAIN-CONTAINING PROTEIN"/>
    <property type="match status" value="1"/>
</dbReference>
<proteinExistence type="predicted"/>
<dbReference type="Gene3D" id="3.40.50.2300">
    <property type="match status" value="1"/>
</dbReference>
<protein>
    <submittedName>
        <fullName evidence="6">Response regulator with CheY-like receiver, AAA-type ATPase, and DNA-binding domains</fullName>
    </submittedName>
</protein>
<keyword evidence="1 4" id="KW-0597">Phosphoprotein</keyword>
<evidence type="ECO:0000256" key="2">
    <source>
        <dbReference type="ARBA" id="ARBA00023015"/>
    </source>
</evidence>
<dbReference type="InterPro" id="IPR050595">
    <property type="entry name" value="Bact_response_regulator"/>
</dbReference>
<dbReference type="Proteomes" id="UP000005732">
    <property type="component" value="Unassembled WGS sequence"/>
</dbReference>
<organism evidence="6">
    <name type="scientific">Rhizobium leguminosarum bv. trifolii WSM2297</name>
    <dbReference type="NCBI Taxonomy" id="754762"/>
    <lineage>
        <taxon>Bacteria</taxon>
        <taxon>Pseudomonadati</taxon>
        <taxon>Pseudomonadota</taxon>
        <taxon>Alphaproteobacteria</taxon>
        <taxon>Hyphomicrobiales</taxon>
        <taxon>Rhizobiaceae</taxon>
        <taxon>Rhizobium/Agrobacterium group</taxon>
        <taxon>Rhizobium</taxon>
    </lineage>
</organism>
<evidence type="ECO:0000313" key="7">
    <source>
        <dbReference type="EMBL" id="EJC85181.1"/>
    </source>
</evidence>
<keyword evidence="3" id="KW-0804">Transcription</keyword>
<dbReference type="InterPro" id="IPR001789">
    <property type="entry name" value="Sig_transdc_resp-reg_receiver"/>
</dbReference>
<dbReference type="PANTHER" id="PTHR44591">
    <property type="entry name" value="STRESS RESPONSE REGULATOR PROTEIN 1"/>
    <property type="match status" value="1"/>
</dbReference>
<reference evidence="6" key="1">
    <citation type="submission" date="2012-02" db="EMBL/GenBank/DDBJ databases">
        <title>Improved High-Quality Draft Sequence of Rhizobium leguminosarum bv. trifolii WSM2297.</title>
        <authorList>
            <consortium name="US DOE Joint Genome Institute"/>
            <person name="Lucas S."/>
            <person name="Han J."/>
            <person name="Lapidus A."/>
            <person name="Cheng J.-F."/>
            <person name="Goodwin L."/>
            <person name="Pitluck S."/>
            <person name="Peters L."/>
            <person name="Ovchinnikova G."/>
            <person name="Zhang X."/>
            <person name="Detter J.C."/>
            <person name="Han C."/>
            <person name="Tapia R."/>
            <person name="Land M."/>
            <person name="Hauser L."/>
            <person name="Kyrpides N."/>
            <person name="Ivanova N."/>
            <person name="Pagani I."/>
            <person name="Brau L."/>
            <person name="Yates R."/>
            <person name="O'Hara G."/>
            <person name="Rui T."/>
            <person name="Howieson J."/>
            <person name="Reeve W."/>
            <person name="Woyke T."/>
        </authorList>
    </citation>
    <scope>NUCLEOTIDE SEQUENCE [LARGE SCALE GENOMIC DNA]</scope>
    <source>
        <strain evidence="6">WSM2297</strain>
    </source>
</reference>
<dbReference type="RefSeq" id="WP_003575322.1">
    <property type="nucleotide sequence ID" value="NZ_JH719393.1"/>
</dbReference>
<dbReference type="HOGENOM" id="CLU_000445_69_8_5"/>
<keyword evidence="6" id="KW-0238">DNA-binding</keyword>
<feature type="domain" description="Response regulatory" evidence="5">
    <location>
        <begin position="69"/>
        <end position="181"/>
    </location>
</feature>
<dbReference type="EMBL" id="JH719393">
    <property type="protein sequence ID" value="EJC83226.1"/>
    <property type="molecule type" value="Genomic_DNA"/>
</dbReference>
<keyword evidence="2" id="KW-0805">Transcription regulation</keyword>